<organism evidence="5 6">
    <name type="scientific">Ectobacillus ponti</name>
    <dbReference type="NCBI Taxonomy" id="2961894"/>
    <lineage>
        <taxon>Bacteria</taxon>
        <taxon>Bacillati</taxon>
        <taxon>Bacillota</taxon>
        <taxon>Bacilli</taxon>
        <taxon>Bacillales</taxon>
        <taxon>Bacillaceae</taxon>
        <taxon>Ectobacillus</taxon>
    </lineage>
</organism>
<dbReference type="SMART" id="SM00342">
    <property type="entry name" value="HTH_ARAC"/>
    <property type="match status" value="1"/>
</dbReference>
<dbReference type="GO" id="GO:0003700">
    <property type="term" value="F:DNA-binding transcription factor activity"/>
    <property type="evidence" value="ECO:0007669"/>
    <property type="project" value="InterPro"/>
</dbReference>
<dbReference type="SUPFAM" id="SSF46689">
    <property type="entry name" value="Homeodomain-like"/>
    <property type="match status" value="2"/>
</dbReference>
<gene>
    <name evidence="5" type="ORF">NK662_13050</name>
</gene>
<dbReference type="PANTHER" id="PTHR43280">
    <property type="entry name" value="ARAC-FAMILY TRANSCRIPTIONAL REGULATOR"/>
    <property type="match status" value="1"/>
</dbReference>
<dbReference type="InterPro" id="IPR020449">
    <property type="entry name" value="Tscrpt_reg_AraC-type_HTH"/>
</dbReference>
<evidence type="ECO:0000313" key="6">
    <source>
        <dbReference type="Proteomes" id="UP001156102"/>
    </source>
</evidence>
<dbReference type="EMBL" id="JANCLT010000006">
    <property type="protein sequence ID" value="MCP8969456.1"/>
    <property type="molecule type" value="Genomic_DNA"/>
</dbReference>
<keyword evidence="2" id="KW-0238">DNA-binding</keyword>
<dbReference type="Proteomes" id="UP001156102">
    <property type="component" value="Unassembled WGS sequence"/>
</dbReference>
<dbReference type="InterPro" id="IPR009057">
    <property type="entry name" value="Homeodomain-like_sf"/>
</dbReference>
<reference evidence="5" key="1">
    <citation type="submission" date="2022-07" db="EMBL/GenBank/DDBJ databases">
        <authorList>
            <person name="Li W.-J."/>
            <person name="Deng Q.-Q."/>
        </authorList>
    </citation>
    <scope>NUCLEOTIDE SEQUENCE</scope>
    <source>
        <strain evidence="5">SYSU M60031</strain>
    </source>
</reference>
<evidence type="ECO:0000259" key="4">
    <source>
        <dbReference type="PROSITE" id="PS01124"/>
    </source>
</evidence>
<evidence type="ECO:0000256" key="2">
    <source>
        <dbReference type="ARBA" id="ARBA00023125"/>
    </source>
</evidence>
<dbReference type="GO" id="GO:0043565">
    <property type="term" value="F:sequence-specific DNA binding"/>
    <property type="evidence" value="ECO:0007669"/>
    <property type="project" value="InterPro"/>
</dbReference>
<keyword evidence="1" id="KW-0805">Transcription regulation</keyword>
<dbReference type="InterPro" id="IPR018060">
    <property type="entry name" value="HTH_AraC"/>
</dbReference>
<accession>A0AA41X5S1</accession>
<evidence type="ECO:0000256" key="3">
    <source>
        <dbReference type="ARBA" id="ARBA00023163"/>
    </source>
</evidence>
<comment type="caution">
    <text evidence="5">The sequence shown here is derived from an EMBL/GenBank/DDBJ whole genome shotgun (WGS) entry which is preliminary data.</text>
</comment>
<feature type="domain" description="HTH araC/xylS-type" evidence="4">
    <location>
        <begin position="145"/>
        <end position="243"/>
    </location>
</feature>
<dbReference type="PRINTS" id="PR00032">
    <property type="entry name" value="HTHARAC"/>
</dbReference>
<dbReference type="PROSITE" id="PS01124">
    <property type="entry name" value="HTH_ARAC_FAMILY_2"/>
    <property type="match status" value="1"/>
</dbReference>
<dbReference type="PROSITE" id="PS00041">
    <property type="entry name" value="HTH_ARAC_FAMILY_1"/>
    <property type="match status" value="1"/>
</dbReference>
<keyword evidence="6" id="KW-1185">Reference proteome</keyword>
<evidence type="ECO:0000313" key="5">
    <source>
        <dbReference type="EMBL" id="MCP8969456.1"/>
    </source>
</evidence>
<dbReference type="PANTHER" id="PTHR43280:SF34">
    <property type="entry name" value="ARAC-FAMILY TRANSCRIPTIONAL REGULATOR"/>
    <property type="match status" value="1"/>
</dbReference>
<dbReference type="InterPro" id="IPR018062">
    <property type="entry name" value="HTH_AraC-typ_CS"/>
</dbReference>
<proteinExistence type="predicted"/>
<dbReference type="AlphaFoldDB" id="A0AA41X5S1"/>
<protein>
    <submittedName>
        <fullName evidence="5">AraC family transcriptional regulator</fullName>
    </submittedName>
</protein>
<dbReference type="Gene3D" id="1.10.10.60">
    <property type="entry name" value="Homeodomain-like"/>
    <property type="match status" value="2"/>
</dbReference>
<sequence length="246" mass="28505">MQSSIQQSVIKQYLRSREQHQQENYLHPPFEYERQLLEAIRLGKEAHAKEVLERINALKGARLAQDPVRSRKNSLIAACTLFTRAVIEGGVHPETAFQLSDAYILEIEKLSSLPALQQMEYDMLHHFTETVRGKQEVHGYSLPVRSAAAYVHENILQRLSLDEAAQQAHVHPGYLSSRFKQETGLSFTDFVNQKRIEESKYFLLHTSYSISDIALLFQFCNQSYFTALFKKYTGLTPREFRQREQP</sequence>
<keyword evidence="3" id="KW-0804">Transcription</keyword>
<evidence type="ECO:0000256" key="1">
    <source>
        <dbReference type="ARBA" id="ARBA00023015"/>
    </source>
</evidence>
<dbReference type="Pfam" id="PF12833">
    <property type="entry name" value="HTH_18"/>
    <property type="match status" value="1"/>
</dbReference>
<name>A0AA41X5S1_9BACI</name>
<dbReference type="RefSeq" id="WP_254759378.1">
    <property type="nucleotide sequence ID" value="NZ_JANCLT010000006.1"/>
</dbReference>